<gene>
    <name evidence="2" type="ORF">P8627_06210</name>
</gene>
<dbReference type="Proteomes" id="UP001243420">
    <property type="component" value="Chromosome"/>
</dbReference>
<dbReference type="EMBL" id="CP122537">
    <property type="protein sequence ID" value="WGH79852.1"/>
    <property type="molecule type" value="Genomic_DNA"/>
</dbReference>
<dbReference type="InterPro" id="IPR012349">
    <property type="entry name" value="Split_barrel_FMN-bd"/>
</dbReference>
<evidence type="ECO:0000313" key="2">
    <source>
        <dbReference type="EMBL" id="WGH79852.1"/>
    </source>
</evidence>
<dbReference type="InterPro" id="IPR038725">
    <property type="entry name" value="YdaG_split_barrel_FMN-bd"/>
</dbReference>
<name>A0ABY8LEZ8_9RHOB</name>
<sequence>MTDAAKIEEKFWKHLRSDKTVFLGCEGAPPRPMTAIVDGDHNSGPLWFFGTTDSDLGRVLAANNKPGMMTFVNKGWDLWASASGTLSLDTDPARVERLWNPAVAAWYDGKDDPKLRLIRFDAREAELWEDGSTLAAGILSLMGRDPKDKAEDKKAHVRLD</sequence>
<proteinExistence type="predicted"/>
<feature type="domain" description="General stress protein FMN-binding split barrel" evidence="1">
    <location>
        <begin position="9"/>
        <end position="137"/>
    </location>
</feature>
<dbReference type="PANTHER" id="PTHR34818">
    <property type="entry name" value="PROTEIN BLI-3"/>
    <property type="match status" value="1"/>
</dbReference>
<dbReference type="Gene3D" id="2.30.110.10">
    <property type="entry name" value="Electron Transport, Fmn-binding Protein, Chain A"/>
    <property type="match status" value="1"/>
</dbReference>
<dbReference type="SUPFAM" id="SSF50475">
    <property type="entry name" value="FMN-binding split barrel"/>
    <property type="match status" value="1"/>
</dbReference>
<evidence type="ECO:0000259" key="1">
    <source>
        <dbReference type="Pfam" id="PF16242"/>
    </source>
</evidence>
<organism evidence="2 3">
    <name type="scientific">Jannaschia ovalis</name>
    <dbReference type="NCBI Taxonomy" id="3038773"/>
    <lineage>
        <taxon>Bacteria</taxon>
        <taxon>Pseudomonadati</taxon>
        <taxon>Pseudomonadota</taxon>
        <taxon>Alphaproteobacteria</taxon>
        <taxon>Rhodobacterales</taxon>
        <taxon>Roseobacteraceae</taxon>
        <taxon>Jannaschia</taxon>
    </lineage>
</organism>
<evidence type="ECO:0000313" key="3">
    <source>
        <dbReference type="Proteomes" id="UP001243420"/>
    </source>
</evidence>
<accession>A0ABY8LEZ8</accession>
<dbReference type="PANTHER" id="PTHR34818:SF1">
    <property type="entry name" value="PROTEIN BLI-3"/>
    <property type="match status" value="1"/>
</dbReference>
<dbReference type="Pfam" id="PF16242">
    <property type="entry name" value="Pyrid_ox_like"/>
    <property type="match status" value="1"/>
</dbReference>
<keyword evidence="3" id="KW-1185">Reference proteome</keyword>
<dbReference type="InterPro" id="IPR052917">
    <property type="entry name" value="Stress-Dev_Protein"/>
</dbReference>
<reference evidence="2 3" key="1">
    <citation type="submission" date="2023-04" db="EMBL/GenBank/DDBJ databases">
        <title>Jannaschia ovalis sp. nov., a marine bacterium isolated from sea tidal flat.</title>
        <authorList>
            <person name="Kwon D.Y."/>
            <person name="Kim J.-J."/>
        </authorList>
    </citation>
    <scope>NUCLEOTIDE SEQUENCE [LARGE SCALE GENOMIC DNA]</scope>
    <source>
        <strain evidence="2 3">GRR-S6-38</strain>
    </source>
</reference>
<dbReference type="RefSeq" id="WP_279966833.1">
    <property type="nucleotide sequence ID" value="NZ_CP122537.1"/>
</dbReference>
<protein>
    <submittedName>
        <fullName evidence="2">Pyridoxamine 5'-phosphate oxidase family protein</fullName>
    </submittedName>
</protein>